<feature type="domain" description="CARD" evidence="7">
    <location>
        <begin position="1"/>
        <end position="92"/>
    </location>
</feature>
<feature type="compositionally biased region" description="Basic and acidic residues" evidence="6">
    <location>
        <begin position="378"/>
        <end position="390"/>
    </location>
</feature>
<reference evidence="8 9" key="1">
    <citation type="submission" date="2022-05" db="EMBL/GenBank/DDBJ databases">
        <authorList>
            <consortium name="Genoscope - CEA"/>
            <person name="William W."/>
        </authorList>
    </citation>
    <scope>NUCLEOTIDE SEQUENCE [LARGE SCALE GENOMIC DNA]</scope>
</reference>
<evidence type="ECO:0000259" key="7">
    <source>
        <dbReference type="PROSITE" id="PS50209"/>
    </source>
</evidence>
<keyword evidence="5" id="KW-0391">Immunity</keyword>
<feature type="compositionally biased region" description="Basic and acidic residues" evidence="6">
    <location>
        <begin position="307"/>
        <end position="319"/>
    </location>
</feature>
<comment type="caution">
    <text evidence="8">The sequence shown here is derived from an EMBL/GenBank/DDBJ whole genome shotgun (WGS) entry which is preliminary data.</text>
</comment>
<feature type="compositionally biased region" description="Basic and acidic residues" evidence="6">
    <location>
        <begin position="402"/>
        <end position="414"/>
    </location>
</feature>
<dbReference type="SUPFAM" id="SSF47986">
    <property type="entry name" value="DEATH domain"/>
    <property type="match status" value="2"/>
</dbReference>
<feature type="compositionally biased region" description="Basic and acidic residues" evidence="6">
    <location>
        <begin position="450"/>
        <end position="462"/>
    </location>
</feature>
<dbReference type="InterPro" id="IPR011029">
    <property type="entry name" value="DEATH-like_dom_sf"/>
</dbReference>
<feature type="region of interest" description="Disordered" evidence="6">
    <location>
        <begin position="97"/>
        <end position="133"/>
    </location>
</feature>
<protein>
    <recommendedName>
        <fullName evidence="7">CARD domain-containing protein</fullName>
    </recommendedName>
</protein>
<evidence type="ECO:0000256" key="6">
    <source>
        <dbReference type="SAM" id="MobiDB-lite"/>
    </source>
</evidence>
<dbReference type="InterPro" id="IPR052039">
    <property type="entry name" value="Caspase-related_regulators"/>
</dbReference>
<evidence type="ECO:0000256" key="1">
    <source>
        <dbReference type="ARBA" id="ARBA00022499"/>
    </source>
</evidence>
<keyword evidence="4" id="KW-0832">Ubl conjugation</keyword>
<feature type="compositionally biased region" description="Polar residues" evidence="6">
    <location>
        <begin position="477"/>
        <end position="487"/>
    </location>
</feature>
<keyword evidence="2" id="KW-0597">Phosphoprotein</keyword>
<evidence type="ECO:0000256" key="4">
    <source>
        <dbReference type="ARBA" id="ARBA00022843"/>
    </source>
</evidence>
<dbReference type="Pfam" id="PF16739">
    <property type="entry name" value="CARD_2"/>
    <property type="match status" value="1"/>
</dbReference>
<feature type="compositionally biased region" description="Basic and acidic residues" evidence="6">
    <location>
        <begin position="425"/>
        <end position="438"/>
    </location>
</feature>
<organism evidence="8 9">
    <name type="scientific">Porites lobata</name>
    <dbReference type="NCBI Taxonomy" id="104759"/>
    <lineage>
        <taxon>Eukaryota</taxon>
        <taxon>Metazoa</taxon>
        <taxon>Cnidaria</taxon>
        <taxon>Anthozoa</taxon>
        <taxon>Hexacorallia</taxon>
        <taxon>Scleractinia</taxon>
        <taxon>Fungiina</taxon>
        <taxon>Poritidae</taxon>
        <taxon>Porites</taxon>
    </lineage>
</organism>
<dbReference type="PROSITE" id="PS50209">
    <property type="entry name" value="CARD"/>
    <property type="match status" value="1"/>
</dbReference>
<dbReference type="Gene3D" id="3.40.50.1460">
    <property type="match status" value="2"/>
</dbReference>
<dbReference type="Proteomes" id="UP001159405">
    <property type="component" value="Unassembled WGS sequence"/>
</dbReference>
<dbReference type="InterPro" id="IPR011600">
    <property type="entry name" value="Pept_C14_caspase"/>
</dbReference>
<sequence>MDPIHKKVLANKTSEIMKRVSNPGMLVAHLKTIFSAADTEEIQATTSNRGPTAGTQTLLSILEKRGAKAFSLFLHALREEKNEELAEELEEEERKLRGKAVRRGNSFPQSNDNENNDFTVRSPPPPYSAPAGSSLITYDYSVEQQSLKAGQKPDVEINPLHENSSATNKQLLKQNKGITEGSLVKDIPFAIRTKIERMMNVNNHNDHNWRGLAAAMNLSVDDVRQMEEGEKGKMAGLFDNMIHLKQTIKDLLDLLRNQAVQRLDVIDEIVQGCHLPKNLSESDNSELHETDSSSKATSLPYSEQESQEAKAGYDTKPDARSPCQIEDDDDPKGKEAVAAKPDARIPCQEEDDRPNGKTASDTKPDARVPSQVEDDDDPKNRVQSDSKPDAHWPSQVEYDDDLKDRAQSDSKPDAHLPSQVEYDDDPKRRALSDTKPDARVPSQVEDDDDLKSRGLLDTKPDARVPSQVEGDEDPALSSRTKQATQMPYQGDDEDDVFESKGNKEVKRNALLINCFGSSKTDKMHNSQLQELENVLEDYNWDVKCHRKCKASELLQAVHSFLDANSSDESLSFIYLAGPTVNINGKNYLLPTDLKCPSSRADLMRDALDINWLVSHLSENYMQVVVVDGAFENGQTDIKLKGVLKGLVPIPPPPNAVIAFPCHPGTIRPEQERLDYIKCLLANLEDDRIMLCDLFDKVRNELMKKNPDCSAPIEFSLSSSLFPLRLKTENNEGLHLESNVTCHAIIVANSTYSGSGLINTNQCLKDCEKLRMALLKGQWECTEVINKTGKEIKNELRESLNELSADKKDRVVMVYFMGYTRKILDRNCFFGRDFTVGSPEPLRSSVPLKWVLDLMCEKLKGPKILIVDDLGTSQPEGLVQMTAPNDVLISLPKEKKPGPYEDSVTTKFAGLLETKAGELSLKEMVQKAASFDRHRLSSSLYLN</sequence>
<keyword evidence="3" id="KW-0399">Innate immunity</keyword>
<gene>
    <name evidence="8" type="ORF">PLOB_00028229</name>
</gene>
<dbReference type="PANTHER" id="PTHR22576">
    <property type="entry name" value="MUCOSA ASSOCIATED LYMPHOID TISSUE LYMPHOMA TRANSLOCATION PROTEIN 1/PARACASPASE"/>
    <property type="match status" value="1"/>
</dbReference>
<dbReference type="Pfam" id="PF00656">
    <property type="entry name" value="Peptidase_C14"/>
    <property type="match status" value="2"/>
</dbReference>
<feature type="compositionally biased region" description="Polar residues" evidence="6">
    <location>
        <begin position="106"/>
        <end position="119"/>
    </location>
</feature>
<dbReference type="EMBL" id="CALNXK010000035">
    <property type="protein sequence ID" value="CAH3121212.1"/>
    <property type="molecule type" value="Genomic_DNA"/>
</dbReference>
<dbReference type="InterPro" id="IPR001315">
    <property type="entry name" value="CARD"/>
</dbReference>
<feature type="compositionally biased region" description="Basic and acidic residues" evidence="6">
    <location>
        <begin position="331"/>
        <end position="343"/>
    </location>
</feature>
<feature type="region of interest" description="Disordered" evidence="6">
    <location>
        <begin position="276"/>
        <end position="492"/>
    </location>
</feature>
<evidence type="ECO:0000256" key="3">
    <source>
        <dbReference type="ARBA" id="ARBA00022588"/>
    </source>
</evidence>
<evidence type="ECO:0000256" key="5">
    <source>
        <dbReference type="ARBA" id="ARBA00022859"/>
    </source>
</evidence>
<evidence type="ECO:0000313" key="9">
    <source>
        <dbReference type="Proteomes" id="UP001159405"/>
    </source>
</evidence>
<feature type="compositionally biased region" description="Polar residues" evidence="6">
    <location>
        <begin position="293"/>
        <end position="304"/>
    </location>
</feature>
<dbReference type="InterPro" id="IPR029030">
    <property type="entry name" value="Caspase-like_dom_sf"/>
</dbReference>
<evidence type="ECO:0000256" key="2">
    <source>
        <dbReference type="ARBA" id="ARBA00022553"/>
    </source>
</evidence>
<dbReference type="InterPro" id="IPR031964">
    <property type="entry name" value="CARD_dom"/>
</dbReference>
<dbReference type="SUPFAM" id="SSF52129">
    <property type="entry name" value="Caspase-like"/>
    <property type="match status" value="2"/>
</dbReference>
<evidence type="ECO:0000313" key="8">
    <source>
        <dbReference type="EMBL" id="CAH3121212.1"/>
    </source>
</evidence>
<keyword evidence="1" id="KW-1017">Isopeptide bond</keyword>
<dbReference type="PANTHER" id="PTHR22576:SF37">
    <property type="entry name" value="MUCOSA-ASSOCIATED LYMPHOID TISSUE LYMPHOMA TRANSLOCATION PROTEIN 1"/>
    <property type="match status" value="1"/>
</dbReference>
<dbReference type="Gene3D" id="1.10.533.10">
    <property type="entry name" value="Death Domain, Fas"/>
    <property type="match status" value="2"/>
</dbReference>
<proteinExistence type="predicted"/>
<accession>A0ABN8NU99</accession>
<name>A0ABN8NU99_9CNID</name>
<keyword evidence="9" id="KW-1185">Reference proteome</keyword>